<dbReference type="EMBL" id="JANBPG010000702">
    <property type="protein sequence ID" value="KAJ1894356.1"/>
    <property type="molecule type" value="Genomic_DNA"/>
</dbReference>
<evidence type="ECO:0000313" key="2">
    <source>
        <dbReference type="Proteomes" id="UP001150581"/>
    </source>
</evidence>
<comment type="caution">
    <text evidence="1">The sequence shown here is derived from an EMBL/GenBank/DDBJ whole genome shotgun (WGS) entry which is preliminary data.</text>
</comment>
<reference evidence="1" key="1">
    <citation type="submission" date="2022-07" db="EMBL/GenBank/DDBJ databases">
        <title>Phylogenomic reconstructions and comparative analyses of Kickxellomycotina fungi.</title>
        <authorList>
            <person name="Reynolds N.K."/>
            <person name="Stajich J.E."/>
            <person name="Barry K."/>
            <person name="Grigoriev I.V."/>
            <person name="Crous P."/>
            <person name="Smith M.E."/>
        </authorList>
    </citation>
    <scope>NUCLEOTIDE SEQUENCE</scope>
    <source>
        <strain evidence="1">Benny 63K</strain>
    </source>
</reference>
<keyword evidence="2" id="KW-1185">Reference proteome</keyword>
<sequence>MMRYSRNVHDPVYPTYSPYLTTESQIQSLKSMLAQGGAENKEMRARIDKAEARIENMLAEDNRNDAEIRALENKNSDRNRLRTDITAQLADAREDLAALADDKWHLKENIFSLTEQLAQANNSLTRKDAHIASLEAQGRTKTGSNGGTHTRHATSGTQVNRCLAAPDGKGNCNHQNEIARLNSKLTKVDHAQEHSAHQLEKMKKWLEVKEQDIMTLIGKLADQPFGSGPMGRRLGPKQSQHFQYVAVADALVHNKPSYGHTAPRTRAEDYPTDGSSNINASRSTHKSNGKSVRFALD</sequence>
<name>A0ACC1IHG5_9FUNG</name>
<proteinExistence type="predicted"/>
<protein>
    <submittedName>
        <fullName evidence="1">Uncharacterized protein</fullName>
    </submittedName>
</protein>
<accession>A0ACC1IHG5</accession>
<gene>
    <name evidence="1" type="ORF">LPJ66_005237</name>
</gene>
<organism evidence="1 2">
    <name type="scientific">Kickxella alabastrina</name>
    <dbReference type="NCBI Taxonomy" id="61397"/>
    <lineage>
        <taxon>Eukaryota</taxon>
        <taxon>Fungi</taxon>
        <taxon>Fungi incertae sedis</taxon>
        <taxon>Zoopagomycota</taxon>
        <taxon>Kickxellomycotina</taxon>
        <taxon>Kickxellomycetes</taxon>
        <taxon>Kickxellales</taxon>
        <taxon>Kickxellaceae</taxon>
        <taxon>Kickxella</taxon>
    </lineage>
</organism>
<dbReference type="Proteomes" id="UP001150581">
    <property type="component" value="Unassembled WGS sequence"/>
</dbReference>
<evidence type="ECO:0000313" key="1">
    <source>
        <dbReference type="EMBL" id="KAJ1894356.1"/>
    </source>
</evidence>